<reference evidence="6" key="1">
    <citation type="submission" date="2020-10" db="EMBL/GenBank/DDBJ databases">
        <authorList>
            <person name="Gilroy R."/>
        </authorList>
    </citation>
    <scope>NUCLEOTIDE SEQUENCE</scope>
    <source>
        <strain evidence="6">ChiHecec3B27-6122</strain>
    </source>
</reference>
<dbReference type="InterPro" id="IPR001807">
    <property type="entry name" value="ClC"/>
</dbReference>
<evidence type="ECO:0000256" key="5">
    <source>
        <dbReference type="SAM" id="Phobius"/>
    </source>
</evidence>
<dbReference type="InterPro" id="IPR050368">
    <property type="entry name" value="ClC-type_chloride_channel"/>
</dbReference>
<evidence type="ECO:0000256" key="1">
    <source>
        <dbReference type="ARBA" id="ARBA00004141"/>
    </source>
</evidence>
<evidence type="ECO:0000313" key="6">
    <source>
        <dbReference type="EMBL" id="HIS97320.1"/>
    </source>
</evidence>
<feature type="transmembrane region" description="Helical" evidence="5">
    <location>
        <begin position="83"/>
        <end position="100"/>
    </location>
</feature>
<keyword evidence="2 5" id="KW-0812">Transmembrane</keyword>
<feature type="transmembrane region" description="Helical" evidence="5">
    <location>
        <begin position="121"/>
        <end position="140"/>
    </location>
</feature>
<feature type="transmembrane region" description="Helical" evidence="5">
    <location>
        <begin position="44"/>
        <end position="68"/>
    </location>
</feature>
<name>A0A9D1G4S7_9FIRM</name>
<dbReference type="SUPFAM" id="SSF81340">
    <property type="entry name" value="Clc chloride channel"/>
    <property type="match status" value="1"/>
</dbReference>
<accession>A0A9D1G4S7</accession>
<keyword evidence="3 5" id="KW-1133">Transmembrane helix</keyword>
<sequence>MWKQTVDFSSRTLYTVCVSAAWEGQDLSEELSGRLRAAAKFLRVFLKWLAIASVTGVVGGLIGTAFYLSVAGANSLRESFPELLWLLPAIGIVIALIYRYTHMESESTNAVIDSIHLGERIPLGLVPVIFASTVLTHLGGGSAGREGAALQIGGGLGWSMGRLFRLDEKDMRLATLCGMSALFSALFGTPLTAAIFALEVISVGVVYYSGLVPCLTSALAAFGITRLFGIAPTRFVIEAPALSADILWRIAVLGVACAVMSIVFCETMHRSEHFISKTIKNPCLRAAAGGFVIIALTYVCGTTDYNGAGTAVIGRAIAEGEAEPAAFVLKLVFTAITLGCGFRGGEVVPTFFIGATLGCVLGPLLGIPAGFAAAVGLVALFCGAVNCPVASVILSVELFGSGGVVLFAVACAVSYMLSGYTGLYSSQKILYSKLRAEFIDIHAK</sequence>
<organism evidence="6 7">
    <name type="scientific">Candidatus Scatomorpha pullistercoris</name>
    <dbReference type="NCBI Taxonomy" id="2840929"/>
    <lineage>
        <taxon>Bacteria</taxon>
        <taxon>Bacillati</taxon>
        <taxon>Bacillota</taxon>
        <taxon>Clostridia</taxon>
        <taxon>Eubacteriales</taxon>
        <taxon>Candidatus Scatomorpha</taxon>
    </lineage>
</organism>
<feature type="transmembrane region" description="Helical" evidence="5">
    <location>
        <begin position="351"/>
        <end position="381"/>
    </location>
</feature>
<feature type="transmembrane region" description="Helical" evidence="5">
    <location>
        <begin position="401"/>
        <end position="423"/>
    </location>
</feature>
<proteinExistence type="predicted"/>
<dbReference type="GO" id="GO:0016020">
    <property type="term" value="C:membrane"/>
    <property type="evidence" value="ECO:0007669"/>
    <property type="project" value="UniProtKB-SubCell"/>
</dbReference>
<evidence type="ECO:0000256" key="3">
    <source>
        <dbReference type="ARBA" id="ARBA00022989"/>
    </source>
</evidence>
<gene>
    <name evidence="6" type="ORF">IAD42_05025</name>
</gene>
<feature type="transmembrane region" description="Helical" evidence="5">
    <location>
        <begin position="325"/>
        <end position="344"/>
    </location>
</feature>
<evidence type="ECO:0000256" key="2">
    <source>
        <dbReference type="ARBA" id="ARBA00022692"/>
    </source>
</evidence>
<protein>
    <submittedName>
        <fullName evidence="6">Chloride channel protein</fullName>
    </submittedName>
</protein>
<feature type="transmembrane region" description="Helical" evidence="5">
    <location>
        <begin position="286"/>
        <end position="305"/>
    </location>
</feature>
<comment type="subcellular location">
    <subcellularLocation>
        <location evidence="1">Membrane</location>
        <topology evidence="1">Multi-pass membrane protein</topology>
    </subcellularLocation>
</comment>
<dbReference type="PANTHER" id="PTHR43427">
    <property type="entry name" value="CHLORIDE CHANNEL PROTEIN CLC-E"/>
    <property type="match status" value="1"/>
</dbReference>
<feature type="transmembrane region" description="Helical" evidence="5">
    <location>
        <begin position="246"/>
        <end position="265"/>
    </location>
</feature>
<dbReference type="InterPro" id="IPR014743">
    <property type="entry name" value="Cl-channel_core"/>
</dbReference>
<feature type="transmembrane region" description="Helical" evidence="5">
    <location>
        <begin position="173"/>
        <end position="198"/>
    </location>
</feature>
<comment type="caution">
    <text evidence="6">The sequence shown here is derived from an EMBL/GenBank/DDBJ whole genome shotgun (WGS) entry which is preliminary data.</text>
</comment>
<dbReference type="GO" id="GO:0015108">
    <property type="term" value="F:chloride transmembrane transporter activity"/>
    <property type="evidence" value="ECO:0007669"/>
    <property type="project" value="InterPro"/>
</dbReference>
<feature type="transmembrane region" description="Helical" evidence="5">
    <location>
        <begin position="205"/>
        <end position="226"/>
    </location>
</feature>
<reference evidence="6" key="2">
    <citation type="journal article" date="2021" name="PeerJ">
        <title>Extensive microbial diversity within the chicken gut microbiome revealed by metagenomics and culture.</title>
        <authorList>
            <person name="Gilroy R."/>
            <person name="Ravi A."/>
            <person name="Getino M."/>
            <person name="Pursley I."/>
            <person name="Horton D.L."/>
            <person name="Alikhan N.F."/>
            <person name="Baker D."/>
            <person name="Gharbi K."/>
            <person name="Hall N."/>
            <person name="Watson M."/>
            <person name="Adriaenssens E.M."/>
            <person name="Foster-Nyarko E."/>
            <person name="Jarju S."/>
            <person name="Secka A."/>
            <person name="Antonio M."/>
            <person name="Oren A."/>
            <person name="Chaudhuri R.R."/>
            <person name="La Ragione R."/>
            <person name="Hildebrand F."/>
            <person name="Pallen M.J."/>
        </authorList>
    </citation>
    <scope>NUCLEOTIDE SEQUENCE</scope>
    <source>
        <strain evidence="6">ChiHecec3B27-6122</strain>
    </source>
</reference>
<dbReference type="EMBL" id="DVJS01000125">
    <property type="protein sequence ID" value="HIS97320.1"/>
    <property type="molecule type" value="Genomic_DNA"/>
</dbReference>
<keyword evidence="4 5" id="KW-0472">Membrane</keyword>
<dbReference type="Proteomes" id="UP000886876">
    <property type="component" value="Unassembled WGS sequence"/>
</dbReference>
<dbReference type="PANTHER" id="PTHR43427:SF12">
    <property type="entry name" value="CHLORIDE TRANSPORTER"/>
    <property type="match status" value="1"/>
</dbReference>
<dbReference type="Pfam" id="PF00654">
    <property type="entry name" value="Voltage_CLC"/>
    <property type="match status" value="1"/>
</dbReference>
<dbReference type="Gene3D" id="1.10.3080.10">
    <property type="entry name" value="Clc chloride channel"/>
    <property type="match status" value="1"/>
</dbReference>
<dbReference type="AlphaFoldDB" id="A0A9D1G4S7"/>
<evidence type="ECO:0000313" key="7">
    <source>
        <dbReference type="Proteomes" id="UP000886876"/>
    </source>
</evidence>
<evidence type="ECO:0000256" key="4">
    <source>
        <dbReference type="ARBA" id="ARBA00023136"/>
    </source>
</evidence>